<keyword evidence="2" id="KW-1185">Reference proteome</keyword>
<comment type="caution">
    <text evidence="1">The sequence shown here is derived from an EMBL/GenBank/DDBJ whole genome shotgun (WGS) entry which is preliminary data.</text>
</comment>
<proteinExistence type="predicted"/>
<reference evidence="1 2" key="1">
    <citation type="journal article" date="2021" name="ISME Commun">
        <title>Automated analysis of genomic sequences facilitates high-throughput and comprehensive description of bacteria.</title>
        <authorList>
            <person name="Hitch T.C.A."/>
        </authorList>
    </citation>
    <scope>NUCLEOTIDE SEQUENCE [LARGE SCALE GENOMIC DNA]</scope>
    <source>
        <strain evidence="1 2">Sanger_29</strain>
    </source>
</reference>
<dbReference type="Proteomes" id="UP001652338">
    <property type="component" value="Unassembled WGS sequence"/>
</dbReference>
<organism evidence="1 2">
    <name type="scientific">Muricoprocola aceti</name>
    <dbReference type="NCBI Taxonomy" id="2981772"/>
    <lineage>
        <taxon>Bacteria</taxon>
        <taxon>Bacillati</taxon>
        <taxon>Bacillota</taxon>
        <taxon>Clostridia</taxon>
        <taxon>Lachnospirales</taxon>
        <taxon>Lachnospiraceae</taxon>
        <taxon>Muricoprocola</taxon>
    </lineage>
</organism>
<protein>
    <submittedName>
        <fullName evidence="1">Molecular chaperone</fullName>
    </submittedName>
</protein>
<evidence type="ECO:0000313" key="1">
    <source>
        <dbReference type="EMBL" id="MCU6723768.1"/>
    </source>
</evidence>
<gene>
    <name evidence="1" type="ORF">OCV47_00090</name>
</gene>
<accession>A0ABT2SI29</accession>
<sequence>MRLSKYEKETIILTSEGEETVSIYTFNASLKRRLAEYSKKYPEIAKLVRWTAEGSVTYVLEKSRVSVRLLPPYSEERRRAAQALGKKYGISSDKNHAEQVSA</sequence>
<evidence type="ECO:0000313" key="2">
    <source>
        <dbReference type="Proteomes" id="UP001652338"/>
    </source>
</evidence>
<dbReference type="EMBL" id="JAOQKE010000001">
    <property type="protein sequence ID" value="MCU6723768.1"/>
    <property type="molecule type" value="Genomic_DNA"/>
</dbReference>
<name>A0ABT2SI29_9FIRM</name>
<dbReference type="RefSeq" id="WP_262652922.1">
    <property type="nucleotide sequence ID" value="NZ_JAOQKE010000001.1"/>
</dbReference>